<dbReference type="GO" id="GO:0016757">
    <property type="term" value="F:glycosyltransferase activity"/>
    <property type="evidence" value="ECO:0007669"/>
    <property type="project" value="UniProtKB-KW"/>
</dbReference>
<dbReference type="Gene3D" id="3.90.550.10">
    <property type="entry name" value="Spore Coat Polysaccharide Biosynthesis Protein SpsA, Chain A"/>
    <property type="match status" value="1"/>
</dbReference>
<reference evidence="6 7" key="1">
    <citation type="submission" date="2016-08" db="EMBL/GenBank/DDBJ databases">
        <title>Complete Genome Sequence Of The Indigo Reducing Clostridium isatidis DSM15098.</title>
        <authorList>
            <person name="Little G.T."/>
            <person name="Minton N.P."/>
        </authorList>
    </citation>
    <scope>NUCLEOTIDE SEQUENCE [LARGE SCALE GENOMIC DNA]</scope>
    <source>
        <strain evidence="6 7">DSM 15098</strain>
    </source>
</reference>
<evidence type="ECO:0000256" key="3">
    <source>
        <dbReference type="ARBA" id="ARBA00022676"/>
    </source>
</evidence>
<dbReference type="CDD" id="cd04186">
    <property type="entry name" value="GT_2_like_c"/>
    <property type="match status" value="1"/>
</dbReference>
<name>A0A343JAA2_9CLOT</name>
<comment type="similarity">
    <text evidence="2">Belongs to the glycosyltransferase 2 family.</text>
</comment>
<keyword evidence="3" id="KW-0328">Glycosyltransferase</keyword>
<evidence type="ECO:0000259" key="5">
    <source>
        <dbReference type="Pfam" id="PF00535"/>
    </source>
</evidence>
<dbReference type="SUPFAM" id="SSF53448">
    <property type="entry name" value="Nucleotide-diphospho-sugar transferases"/>
    <property type="match status" value="1"/>
</dbReference>
<gene>
    <name evidence="6" type="ORF">BEN51_02885</name>
</gene>
<dbReference type="PANTHER" id="PTHR43179">
    <property type="entry name" value="RHAMNOSYLTRANSFERASE WBBL"/>
    <property type="match status" value="1"/>
</dbReference>
<dbReference type="EMBL" id="CP016786">
    <property type="protein sequence ID" value="ASW42460.1"/>
    <property type="molecule type" value="Genomic_DNA"/>
</dbReference>
<organism evidence="6 7">
    <name type="scientific">Clostridium isatidis</name>
    <dbReference type="NCBI Taxonomy" id="182773"/>
    <lineage>
        <taxon>Bacteria</taxon>
        <taxon>Bacillati</taxon>
        <taxon>Bacillota</taxon>
        <taxon>Clostridia</taxon>
        <taxon>Eubacteriales</taxon>
        <taxon>Clostridiaceae</taxon>
        <taxon>Clostridium</taxon>
    </lineage>
</organism>
<dbReference type="InterPro" id="IPR001173">
    <property type="entry name" value="Glyco_trans_2-like"/>
</dbReference>
<dbReference type="InterPro" id="IPR029044">
    <property type="entry name" value="Nucleotide-diphossugar_trans"/>
</dbReference>
<dbReference type="KEGG" id="cia:BEN51_02885"/>
<evidence type="ECO:0000256" key="2">
    <source>
        <dbReference type="ARBA" id="ARBA00006739"/>
    </source>
</evidence>
<dbReference type="RefSeq" id="WP_119864597.1">
    <property type="nucleotide sequence ID" value="NZ_CP016786.1"/>
</dbReference>
<keyword evidence="4" id="KW-0808">Transferase</keyword>
<keyword evidence="7" id="KW-1185">Reference proteome</keyword>
<protein>
    <recommendedName>
        <fullName evidence="5">Glycosyltransferase 2-like domain-containing protein</fullName>
    </recommendedName>
</protein>
<dbReference type="Proteomes" id="UP000264883">
    <property type="component" value="Chromosome"/>
</dbReference>
<proteinExistence type="inferred from homology"/>
<evidence type="ECO:0000313" key="7">
    <source>
        <dbReference type="Proteomes" id="UP000264883"/>
    </source>
</evidence>
<comment type="pathway">
    <text evidence="1">Cell wall biogenesis; cell wall polysaccharide biosynthesis.</text>
</comment>
<evidence type="ECO:0000256" key="4">
    <source>
        <dbReference type="ARBA" id="ARBA00022679"/>
    </source>
</evidence>
<feature type="domain" description="Glycosyltransferase 2-like" evidence="5">
    <location>
        <begin position="6"/>
        <end position="180"/>
    </location>
</feature>
<dbReference type="PANTHER" id="PTHR43179:SF12">
    <property type="entry name" value="GALACTOFURANOSYLTRANSFERASE GLFT2"/>
    <property type="match status" value="1"/>
</dbReference>
<dbReference type="OrthoDB" id="9813495at2"/>
<evidence type="ECO:0000313" key="6">
    <source>
        <dbReference type="EMBL" id="ASW42460.1"/>
    </source>
</evidence>
<evidence type="ECO:0000256" key="1">
    <source>
        <dbReference type="ARBA" id="ARBA00004776"/>
    </source>
</evidence>
<dbReference type="Pfam" id="PF00535">
    <property type="entry name" value="Glycos_transf_2"/>
    <property type="match status" value="1"/>
</dbReference>
<accession>A0A343JAA2</accession>
<dbReference type="AlphaFoldDB" id="A0A343JAA2"/>
<sequence>MSKVAIILVNYNGKEYIKECIESIQAIDYKNYKIIVVDNNSTDDSLVYLKSLGNEIKLIEAKENGGFSFGNNLGIKYAIENGFEYFLLLNNDTLVKRDFLSKMLESFNRNPDAGIVGAKIMYYPEKNRIWFGGGDVSWTRFRVVHNHIKETDNGQCNAEVEINFMTGCAMLISKEVIEKVGLLDEEYFMYCEDLDYSFKVLDNNFKIIFNPEAIVYHKVSLSSGGEDSAFSLYWKTKNTLKVMKKFKHRTSLFNYLLGKFIFYLEHVVKAIKYKINGNVENYNAIKKALSNI</sequence>